<dbReference type="PANTHER" id="PTHR33653:SF1">
    <property type="entry name" value="RIBONUCLEASE VAPC2"/>
    <property type="match status" value="1"/>
</dbReference>
<comment type="similarity">
    <text evidence="7 8">Belongs to the PINc/VapC protein family.</text>
</comment>
<keyword evidence="2 8" id="KW-1277">Toxin-antitoxin system</keyword>
<name>A0A8J3KTS5_9ACTN</name>
<dbReference type="GO" id="GO:0004540">
    <property type="term" value="F:RNA nuclease activity"/>
    <property type="evidence" value="ECO:0007669"/>
    <property type="project" value="InterPro"/>
</dbReference>
<dbReference type="InterPro" id="IPR022907">
    <property type="entry name" value="VapC_family"/>
</dbReference>
<evidence type="ECO:0000256" key="8">
    <source>
        <dbReference type="HAMAP-Rule" id="MF_00265"/>
    </source>
</evidence>
<protein>
    <recommendedName>
        <fullName evidence="8">Ribonuclease VapC</fullName>
        <shortName evidence="8">RNase VapC</shortName>
        <ecNumber evidence="8">3.1.-.-</ecNumber>
    </recommendedName>
    <alternativeName>
        <fullName evidence="8">Toxin VapC</fullName>
    </alternativeName>
</protein>
<comment type="caution">
    <text evidence="10">The sequence shown here is derived from an EMBL/GenBank/DDBJ whole genome shotgun (WGS) entry which is preliminary data.</text>
</comment>
<keyword evidence="11" id="KW-1185">Reference proteome</keyword>
<dbReference type="PANTHER" id="PTHR33653">
    <property type="entry name" value="RIBONUCLEASE VAPC2"/>
    <property type="match status" value="1"/>
</dbReference>
<reference evidence="10 11" key="1">
    <citation type="submission" date="2021-01" db="EMBL/GenBank/DDBJ databases">
        <title>Whole genome shotgun sequence of Catellatospora citrea NBRC 14495.</title>
        <authorList>
            <person name="Komaki H."/>
            <person name="Tamura T."/>
        </authorList>
    </citation>
    <scope>NUCLEOTIDE SEQUENCE [LARGE SCALE GENOMIC DNA]</scope>
    <source>
        <strain evidence="10 11">NBRC 14495</strain>
    </source>
</reference>
<keyword evidence="5 8" id="KW-0378">Hydrolase</keyword>
<dbReference type="HAMAP" id="MF_00265">
    <property type="entry name" value="VapC_Nob1"/>
    <property type="match status" value="1"/>
</dbReference>
<keyword evidence="4 8" id="KW-0479">Metal-binding</keyword>
<dbReference type="EC" id="3.1.-.-" evidence="8"/>
<evidence type="ECO:0000256" key="6">
    <source>
        <dbReference type="ARBA" id="ARBA00022842"/>
    </source>
</evidence>
<dbReference type="CDD" id="cd18755">
    <property type="entry name" value="PIN_MtVapC3_VapC21-like"/>
    <property type="match status" value="1"/>
</dbReference>
<dbReference type="Pfam" id="PF01850">
    <property type="entry name" value="PIN"/>
    <property type="match status" value="1"/>
</dbReference>
<evidence type="ECO:0000256" key="5">
    <source>
        <dbReference type="ARBA" id="ARBA00022801"/>
    </source>
</evidence>
<accession>A0A8J3KTS5</accession>
<feature type="binding site" evidence="8">
    <location>
        <position position="101"/>
    </location>
    <ligand>
        <name>Mg(2+)</name>
        <dbReference type="ChEBI" id="CHEBI:18420"/>
    </ligand>
</feature>
<dbReference type="GO" id="GO:0016787">
    <property type="term" value="F:hydrolase activity"/>
    <property type="evidence" value="ECO:0007669"/>
    <property type="project" value="UniProtKB-KW"/>
</dbReference>
<evidence type="ECO:0000256" key="7">
    <source>
        <dbReference type="ARBA" id="ARBA00038093"/>
    </source>
</evidence>
<evidence type="ECO:0000313" key="10">
    <source>
        <dbReference type="EMBL" id="GIG01810.1"/>
    </source>
</evidence>
<comment type="cofactor">
    <cofactor evidence="1 8">
        <name>Mg(2+)</name>
        <dbReference type="ChEBI" id="CHEBI:18420"/>
    </cofactor>
</comment>
<gene>
    <name evidence="10" type="primary">vapC51_2</name>
    <name evidence="8" type="synonym">vapC</name>
    <name evidence="10" type="ORF">Cci01nite_69030</name>
</gene>
<dbReference type="EMBL" id="BONH01000043">
    <property type="protein sequence ID" value="GIG01810.1"/>
    <property type="molecule type" value="Genomic_DNA"/>
</dbReference>
<dbReference type="GO" id="GO:0090729">
    <property type="term" value="F:toxin activity"/>
    <property type="evidence" value="ECO:0007669"/>
    <property type="project" value="UniProtKB-KW"/>
</dbReference>
<dbReference type="RefSeq" id="WP_120315610.1">
    <property type="nucleotide sequence ID" value="NZ_BONH01000043.1"/>
</dbReference>
<dbReference type="InterPro" id="IPR029060">
    <property type="entry name" value="PIN-like_dom_sf"/>
</dbReference>
<feature type="binding site" evidence="8">
    <location>
        <position position="12"/>
    </location>
    <ligand>
        <name>Mg(2+)</name>
        <dbReference type="ChEBI" id="CHEBI:18420"/>
    </ligand>
</feature>
<keyword evidence="8" id="KW-0800">Toxin</keyword>
<feature type="domain" description="PIN" evidence="9">
    <location>
        <begin position="9"/>
        <end position="126"/>
    </location>
</feature>
<evidence type="ECO:0000256" key="1">
    <source>
        <dbReference type="ARBA" id="ARBA00001946"/>
    </source>
</evidence>
<evidence type="ECO:0000259" key="9">
    <source>
        <dbReference type="Pfam" id="PF01850"/>
    </source>
</evidence>
<keyword evidence="6 8" id="KW-0460">Magnesium</keyword>
<evidence type="ECO:0000313" key="11">
    <source>
        <dbReference type="Proteomes" id="UP000659904"/>
    </source>
</evidence>
<evidence type="ECO:0000256" key="3">
    <source>
        <dbReference type="ARBA" id="ARBA00022722"/>
    </source>
</evidence>
<organism evidence="10 11">
    <name type="scientific">Catellatospora citrea</name>
    <dbReference type="NCBI Taxonomy" id="53366"/>
    <lineage>
        <taxon>Bacteria</taxon>
        <taxon>Bacillati</taxon>
        <taxon>Actinomycetota</taxon>
        <taxon>Actinomycetes</taxon>
        <taxon>Micromonosporales</taxon>
        <taxon>Micromonosporaceae</taxon>
        <taxon>Catellatospora</taxon>
    </lineage>
</organism>
<dbReference type="GO" id="GO:0000287">
    <property type="term" value="F:magnesium ion binding"/>
    <property type="evidence" value="ECO:0007669"/>
    <property type="project" value="UniProtKB-UniRule"/>
</dbReference>
<dbReference type="InterPro" id="IPR002716">
    <property type="entry name" value="PIN_dom"/>
</dbReference>
<dbReference type="Gene3D" id="3.40.50.1010">
    <property type="entry name" value="5'-nuclease"/>
    <property type="match status" value="1"/>
</dbReference>
<comment type="function">
    <text evidence="8">Toxic component of a toxin-antitoxin (TA) system. An RNase.</text>
</comment>
<proteinExistence type="inferred from homology"/>
<dbReference type="Proteomes" id="UP000659904">
    <property type="component" value="Unassembled WGS sequence"/>
</dbReference>
<evidence type="ECO:0000256" key="4">
    <source>
        <dbReference type="ARBA" id="ARBA00022723"/>
    </source>
</evidence>
<sequence>MTGVPAGLYLADTSAIARVRHEPVRAELTRLGKAGLLATCVVVDLEVLYSARTPAEYARTAALRAAGFVDLPPTPEIARRAREIQAMLARRSQHRAAGCPDILTAAIAEHYGAIVLHYDSDFDHIAAVSGLQTRWVVPRGSIS</sequence>
<dbReference type="SUPFAM" id="SSF88723">
    <property type="entry name" value="PIN domain-like"/>
    <property type="match status" value="1"/>
</dbReference>
<evidence type="ECO:0000256" key="2">
    <source>
        <dbReference type="ARBA" id="ARBA00022649"/>
    </source>
</evidence>
<keyword evidence="3 8" id="KW-0540">Nuclease</keyword>
<dbReference type="AlphaFoldDB" id="A0A8J3KTS5"/>
<dbReference type="InterPro" id="IPR050556">
    <property type="entry name" value="Type_II_TA_system_RNase"/>
</dbReference>